<dbReference type="RefSeq" id="WP_108847466.1">
    <property type="nucleotide sequence ID" value="NZ_CP015449.1"/>
</dbReference>
<dbReference type="EMBL" id="CP015449">
    <property type="protein sequence ID" value="AWH92219.1"/>
    <property type="molecule type" value="Genomic_DNA"/>
</dbReference>
<evidence type="ECO:0000256" key="5">
    <source>
        <dbReference type="HAMAP-Rule" id="MF_01114"/>
    </source>
</evidence>
<protein>
    <recommendedName>
        <fullName evidence="3 5">Regulatory protein RecX</fullName>
    </recommendedName>
</protein>
<keyword evidence="4 5" id="KW-0963">Cytoplasm</keyword>
<dbReference type="PANTHER" id="PTHR33602">
    <property type="entry name" value="REGULATORY PROTEIN RECX FAMILY PROTEIN"/>
    <property type="match status" value="1"/>
</dbReference>
<sequence>MPGRSTRPGRSGGPGPVGGGIDADELRAAIAAVESRPSSSADLPPLAPEAHEAATSALRLLRHRPRSEHELRQRLIAKEFAPAAVDEALDRVRAWGLLDDAEFAAEWVRGRRRRRGRSRGALERELRDKGVAEGHIADAVADIDESDERRQATELVRARLDRRPAAALSGPEAQGERRRLVAFLARRGYPTGLAMSVVDAELAAHASP</sequence>
<feature type="domain" description="RecX second three-helical" evidence="7">
    <location>
        <begin position="99"/>
        <end position="139"/>
    </location>
</feature>
<dbReference type="GO" id="GO:0006282">
    <property type="term" value="P:regulation of DNA repair"/>
    <property type="evidence" value="ECO:0007669"/>
    <property type="project" value="UniProtKB-UniRule"/>
</dbReference>
<dbReference type="InterPro" id="IPR036388">
    <property type="entry name" value="WH-like_DNA-bd_sf"/>
</dbReference>
<keyword evidence="10" id="KW-1185">Reference proteome</keyword>
<feature type="compositionally biased region" description="Gly residues" evidence="6">
    <location>
        <begin position="10"/>
        <end position="21"/>
    </location>
</feature>
<dbReference type="InterPro" id="IPR053926">
    <property type="entry name" value="RecX_HTH_1st"/>
</dbReference>
<dbReference type="Proteomes" id="UP000244928">
    <property type="component" value="Chromosome"/>
</dbReference>
<dbReference type="Pfam" id="PF21982">
    <property type="entry name" value="RecX_HTH1"/>
    <property type="match status" value="1"/>
</dbReference>
<comment type="similarity">
    <text evidence="2 5">Belongs to the RecX family.</text>
</comment>
<dbReference type="GO" id="GO:0005737">
    <property type="term" value="C:cytoplasm"/>
    <property type="evidence" value="ECO:0007669"/>
    <property type="project" value="UniProtKB-SubCell"/>
</dbReference>
<evidence type="ECO:0000256" key="4">
    <source>
        <dbReference type="ARBA" id="ARBA00022490"/>
    </source>
</evidence>
<proteinExistence type="inferred from homology"/>
<dbReference type="HAMAP" id="MF_01114">
    <property type="entry name" value="RecX"/>
    <property type="match status" value="1"/>
</dbReference>
<dbReference type="InterPro" id="IPR003783">
    <property type="entry name" value="Regulatory_RecX"/>
</dbReference>
<dbReference type="Gene3D" id="1.10.10.10">
    <property type="entry name" value="Winged helix-like DNA-binding domain superfamily/Winged helix DNA-binding domain"/>
    <property type="match status" value="2"/>
</dbReference>
<evidence type="ECO:0000256" key="1">
    <source>
        <dbReference type="ARBA" id="ARBA00004496"/>
    </source>
</evidence>
<evidence type="ECO:0000313" key="9">
    <source>
        <dbReference type="EMBL" id="AWH92219.1"/>
    </source>
</evidence>
<evidence type="ECO:0000259" key="8">
    <source>
        <dbReference type="Pfam" id="PF21982"/>
    </source>
</evidence>
<evidence type="ECO:0000256" key="3">
    <source>
        <dbReference type="ARBA" id="ARBA00018111"/>
    </source>
</evidence>
<comment type="subcellular location">
    <subcellularLocation>
        <location evidence="1 5">Cytoplasm</location>
    </subcellularLocation>
</comment>
<gene>
    <name evidence="5" type="primary">recX</name>
    <name evidence="9" type="ORF">A6035_08610</name>
</gene>
<evidence type="ECO:0000256" key="2">
    <source>
        <dbReference type="ARBA" id="ARBA00009695"/>
    </source>
</evidence>
<dbReference type="PANTHER" id="PTHR33602:SF1">
    <property type="entry name" value="REGULATORY PROTEIN RECX FAMILY PROTEIN"/>
    <property type="match status" value="1"/>
</dbReference>
<accession>A0A2S1R7E3</accession>
<dbReference type="InterPro" id="IPR053924">
    <property type="entry name" value="RecX_HTH_2nd"/>
</dbReference>
<organism evidence="9 10">
    <name type="scientific">Dietzia lutea</name>
    <dbReference type="NCBI Taxonomy" id="546160"/>
    <lineage>
        <taxon>Bacteria</taxon>
        <taxon>Bacillati</taxon>
        <taxon>Actinomycetota</taxon>
        <taxon>Actinomycetes</taxon>
        <taxon>Mycobacteriales</taxon>
        <taxon>Dietziaceae</taxon>
        <taxon>Dietzia</taxon>
    </lineage>
</organism>
<reference evidence="9 10" key="1">
    <citation type="submission" date="2016-04" db="EMBL/GenBank/DDBJ databases">
        <title>Complete genome sequence of Dietzia lutea YIM 80766T, a strain isolated from desert soil in Egypt.</title>
        <authorList>
            <person name="Zhao J."/>
            <person name="Hu B."/>
            <person name="Geng S."/>
            <person name="Nie Y."/>
            <person name="Tang Y."/>
        </authorList>
    </citation>
    <scope>NUCLEOTIDE SEQUENCE [LARGE SCALE GENOMIC DNA]</scope>
    <source>
        <strain evidence="9 10">YIM 80766</strain>
    </source>
</reference>
<name>A0A2S1R7E3_9ACTN</name>
<feature type="region of interest" description="Disordered" evidence="6">
    <location>
        <begin position="1"/>
        <end position="22"/>
    </location>
</feature>
<evidence type="ECO:0000259" key="7">
    <source>
        <dbReference type="Pfam" id="PF02631"/>
    </source>
</evidence>
<evidence type="ECO:0000256" key="6">
    <source>
        <dbReference type="SAM" id="MobiDB-lite"/>
    </source>
</evidence>
<comment type="function">
    <text evidence="5">Modulates RecA activity.</text>
</comment>
<dbReference type="AlphaFoldDB" id="A0A2S1R7E3"/>
<feature type="domain" description="RecX first three-helical" evidence="8">
    <location>
        <begin position="55"/>
        <end position="91"/>
    </location>
</feature>
<dbReference type="KEGG" id="dlu:A6035_08610"/>
<evidence type="ECO:0000313" key="10">
    <source>
        <dbReference type="Proteomes" id="UP000244928"/>
    </source>
</evidence>
<dbReference type="Pfam" id="PF02631">
    <property type="entry name" value="RecX_HTH2"/>
    <property type="match status" value="1"/>
</dbReference>